<dbReference type="EMBL" id="PYDT01000005">
    <property type="protein sequence ID" value="THU59487.1"/>
    <property type="molecule type" value="Genomic_DNA"/>
</dbReference>
<proteinExistence type="predicted"/>
<evidence type="ECO:0000313" key="2">
    <source>
        <dbReference type="EMBL" id="THU59487.1"/>
    </source>
</evidence>
<gene>
    <name evidence="2" type="ORF">C4D60_Mb07t02640</name>
</gene>
<feature type="compositionally biased region" description="Low complexity" evidence="1">
    <location>
        <begin position="109"/>
        <end position="121"/>
    </location>
</feature>
<reference evidence="2 3" key="1">
    <citation type="journal article" date="2019" name="Nat. Plants">
        <title>Genome sequencing of Musa balbisiana reveals subgenome evolution and function divergence in polyploid bananas.</title>
        <authorList>
            <person name="Yao X."/>
        </authorList>
    </citation>
    <scope>NUCLEOTIDE SEQUENCE [LARGE SCALE GENOMIC DNA]</scope>
    <source>
        <strain evidence="3">cv. DH-PKW</strain>
        <tissue evidence="2">Leaves</tissue>
    </source>
</reference>
<dbReference type="AlphaFoldDB" id="A0A4S8JCG3"/>
<evidence type="ECO:0000313" key="3">
    <source>
        <dbReference type="Proteomes" id="UP000317650"/>
    </source>
</evidence>
<sequence>MATFMDGGRAGCVSVTPTHTRRRRCHEQNFPAKFQPLDRIEASAIVLRCRIGFLSSLPYCSAIDASSVLFHRSRWEPFHNNRRSRRKRSPFPTIAFPPRMPPSTHSQSRSRGLLSDPPRSRSRSLLPIVALGVSPRPTPGAEPGAGAGALPDRYDLPFMTCAIDLVSPTTMLI</sequence>
<evidence type="ECO:0000256" key="1">
    <source>
        <dbReference type="SAM" id="MobiDB-lite"/>
    </source>
</evidence>
<accession>A0A4S8JCG3</accession>
<feature type="compositionally biased region" description="Basic residues" evidence="1">
    <location>
        <begin position="80"/>
        <end position="89"/>
    </location>
</feature>
<comment type="caution">
    <text evidence="2">The sequence shown here is derived from an EMBL/GenBank/DDBJ whole genome shotgun (WGS) entry which is preliminary data.</text>
</comment>
<feature type="region of interest" description="Disordered" evidence="1">
    <location>
        <begin position="80"/>
        <end position="121"/>
    </location>
</feature>
<protein>
    <submittedName>
        <fullName evidence="2">Uncharacterized protein</fullName>
    </submittedName>
</protein>
<organism evidence="2 3">
    <name type="scientific">Musa balbisiana</name>
    <name type="common">Banana</name>
    <dbReference type="NCBI Taxonomy" id="52838"/>
    <lineage>
        <taxon>Eukaryota</taxon>
        <taxon>Viridiplantae</taxon>
        <taxon>Streptophyta</taxon>
        <taxon>Embryophyta</taxon>
        <taxon>Tracheophyta</taxon>
        <taxon>Spermatophyta</taxon>
        <taxon>Magnoliopsida</taxon>
        <taxon>Liliopsida</taxon>
        <taxon>Zingiberales</taxon>
        <taxon>Musaceae</taxon>
        <taxon>Musa</taxon>
    </lineage>
</organism>
<dbReference type="Proteomes" id="UP000317650">
    <property type="component" value="Chromosome 7"/>
</dbReference>
<name>A0A4S8JCG3_MUSBA</name>
<keyword evidence="3" id="KW-1185">Reference proteome</keyword>